<dbReference type="Pfam" id="PF08281">
    <property type="entry name" value="Sigma70_r4_2"/>
    <property type="match status" value="1"/>
</dbReference>
<dbReference type="Proteomes" id="UP000320390">
    <property type="component" value="Chromosome"/>
</dbReference>
<protein>
    <recommendedName>
        <fullName evidence="6">RNA polymerase sigma factor</fullName>
    </recommendedName>
</protein>
<dbReference type="EMBL" id="CP036434">
    <property type="protein sequence ID" value="QDV06024.1"/>
    <property type="molecule type" value="Genomic_DNA"/>
</dbReference>
<sequence>MKRASTEIEPGGVEAEFQRFRDEGDLDALGHVFDATGPRLLGLAARLAADASEAEDLVQATFLKALTSRDQWDASRPLLPWLAGILSHRAIDQGRRRRVRHALPLLDPDSKTGHAADPAAQAAFEDDRRTVLEGVRRLGEPYRELLALRITDELDTAELAARLGRSAATIRVQLARGRERLEALLPAELRLSALLLLDQGSVLEGVRGQVLSQGASLRAAAELGTSLAARPATAALGGWAGAKVAAVAAMATAALVAVLAVWMTADRTAPAGEPFSTVMAGQPGDRDPRASEPLVAVDSPTGAPSESALAGGAAVPEAATLRVEVQRENGSAGTLAPGVGVYVRRVGETWLGHQGVTDEEGVALFADLPRGRYRVSLGPVSGPPTEVAVLEARTLSLVIPDGVDVKGRVLAFDGTPVGGAHVYRMDRFHHDAAQWVATTGPSGQFEAADLASGVELLARAPGHQPTGGKRYGFSNRVRGVAGATQTIDLQLGALGHSLEGRVLGPDGQPAPFALVTIAVDEDARNNLHGMEPGSLSREDDATGSTKPQDTDSFLIRADAEGVFRSDEVPRGTVALFARALDDRSRIGTALVDVASAGVTPTQVFLEPGAMVVGRVLDTAGRPRVGIVLEARWEGTPALGHFESGFGEEAFLGRAISRSDGTYSIVGLLPGETTLRIINSNGGALLSNRVELEDAFEWNPVIPVHSELRVRAVTAAGEPLVGWRVCIQGAQSRVRLEEPFLTDENGRVHCRGLEEGERVITLHAPPQGTSPGRAVPLVHTRARPSEEEVVLVYDPAAACEVSGSVQLPEPTSPRGRGAKVQLMLEDFDQLGEQSLSDTGAFRWKSLPAGDYRLLLHARDAGVPRDLELAAFTLAPGESRDLGEFLPARGTVLVLHVDAAGRALPEDRDVRLRGTGSWRFSGTSYRLSRRSVDEPFRSEPLAPGAYTVFVDDDRSALSSRLIEIQAGAEEQQEFWSLDLGEPVELVIHFDREPDPDVDVVRPRCKSTEGRVDLTLFSGDSTELWGPRITEPYDMPGQKVLTIRRPMQPGLYHLWVEDERFDGWDKSWATVDFAVTEGALNRVEIHLSEPLPPRAR</sequence>
<keyword evidence="3 6" id="KW-0731">Sigma factor</keyword>
<dbReference type="Gene3D" id="1.10.1740.10">
    <property type="match status" value="1"/>
</dbReference>
<dbReference type="PANTHER" id="PTHR43133:SF8">
    <property type="entry name" value="RNA POLYMERASE SIGMA FACTOR HI_1459-RELATED"/>
    <property type="match status" value="1"/>
</dbReference>
<feature type="domain" description="RNA polymerase sigma factor 70 region 4 type 2" evidence="9">
    <location>
        <begin position="132"/>
        <end position="181"/>
    </location>
</feature>
<dbReference type="InterPro" id="IPR039425">
    <property type="entry name" value="RNA_pol_sigma-70-like"/>
</dbReference>
<dbReference type="PROSITE" id="PS01063">
    <property type="entry name" value="SIGMA70_ECF"/>
    <property type="match status" value="1"/>
</dbReference>
<dbReference type="GO" id="GO:0006352">
    <property type="term" value="P:DNA-templated transcription initiation"/>
    <property type="evidence" value="ECO:0007669"/>
    <property type="project" value="InterPro"/>
</dbReference>
<proteinExistence type="inferred from homology"/>
<evidence type="ECO:0000256" key="6">
    <source>
        <dbReference type="RuleBase" id="RU000716"/>
    </source>
</evidence>
<dbReference type="InterPro" id="IPR014284">
    <property type="entry name" value="RNA_pol_sigma-70_dom"/>
</dbReference>
<keyword evidence="5 6" id="KW-0804">Transcription</keyword>
<dbReference type="OrthoDB" id="279966at2"/>
<dbReference type="InterPro" id="IPR013249">
    <property type="entry name" value="RNA_pol_sigma70_r4_t2"/>
</dbReference>
<keyword evidence="11" id="KW-1185">Reference proteome</keyword>
<dbReference type="Pfam" id="PF04542">
    <property type="entry name" value="Sigma70_r2"/>
    <property type="match status" value="1"/>
</dbReference>
<dbReference type="InterPro" id="IPR008969">
    <property type="entry name" value="CarboxyPept-like_regulatory"/>
</dbReference>
<dbReference type="GO" id="GO:0003677">
    <property type="term" value="F:DNA binding"/>
    <property type="evidence" value="ECO:0007669"/>
    <property type="project" value="UniProtKB-KW"/>
</dbReference>
<evidence type="ECO:0000256" key="5">
    <source>
        <dbReference type="ARBA" id="ARBA00023163"/>
    </source>
</evidence>
<comment type="similarity">
    <text evidence="1 6">Belongs to the sigma-70 factor family. ECF subfamily.</text>
</comment>
<accession>A0A518EPL0</accession>
<evidence type="ECO:0000313" key="10">
    <source>
        <dbReference type="EMBL" id="QDV06024.1"/>
    </source>
</evidence>
<dbReference type="InterPro" id="IPR007627">
    <property type="entry name" value="RNA_pol_sigma70_r2"/>
</dbReference>
<evidence type="ECO:0000259" key="9">
    <source>
        <dbReference type="Pfam" id="PF08281"/>
    </source>
</evidence>
<evidence type="ECO:0000256" key="4">
    <source>
        <dbReference type="ARBA" id="ARBA00023125"/>
    </source>
</evidence>
<dbReference type="GO" id="GO:0016987">
    <property type="term" value="F:sigma factor activity"/>
    <property type="evidence" value="ECO:0007669"/>
    <property type="project" value="UniProtKB-KW"/>
</dbReference>
<dbReference type="Gene3D" id="1.10.10.10">
    <property type="entry name" value="Winged helix-like DNA-binding domain superfamily/Winged helix DNA-binding domain"/>
    <property type="match status" value="1"/>
</dbReference>
<feature type="domain" description="RNA polymerase sigma-70 region 2" evidence="8">
    <location>
        <begin position="33"/>
        <end position="98"/>
    </location>
</feature>
<evidence type="ECO:0000256" key="2">
    <source>
        <dbReference type="ARBA" id="ARBA00023015"/>
    </source>
</evidence>
<dbReference type="SUPFAM" id="SSF88659">
    <property type="entry name" value="Sigma3 and sigma4 domains of RNA polymerase sigma factors"/>
    <property type="match status" value="1"/>
</dbReference>
<evidence type="ECO:0000256" key="7">
    <source>
        <dbReference type="SAM" id="MobiDB-lite"/>
    </source>
</evidence>
<dbReference type="SUPFAM" id="SSF88946">
    <property type="entry name" value="Sigma2 domain of RNA polymerase sigma factors"/>
    <property type="match status" value="1"/>
</dbReference>
<feature type="region of interest" description="Disordered" evidence="7">
    <location>
        <begin position="272"/>
        <end position="310"/>
    </location>
</feature>
<reference evidence="10 11" key="1">
    <citation type="submission" date="2019-02" db="EMBL/GenBank/DDBJ databases">
        <title>Deep-cultivation of Planctomycetes and their phenomic and genomic characterization uncovers novel biology.</title>
        <authorList>
            <person name="Wiegand S."/>
            <person name="Jogler M."/>
            <person name="Boedeker C."/>
            <person name="Pinto D."/>
            <person name="Vollmers J."/>
            <person name="Rivas-Marin E."/>
            <person name="Kohn T."/>
            <person name="Peeters S.H."/>
            <person name="Heuer A."/>
            <person name="Rast P."/>
            <person name="Oberbeckmann S."/>
            <person name="Bunk B."/>
            <person name="Jeske O."/>
            <person name="Meyerdierks A."/>
            <person name="Storesund J.E."/>
            <person name="Kallscheuer N."/>
            <person name="Luecker S."/>
            <person name="Lage O.M."/>
            <person name="Pohl T."/>
            <person name="Merkel B.J."/>
            <person name="Hornburger P."/>
            <person name="Mueller R.-W."/>
            <person name="Bruemmer F."/>
            <person name="Labrenz M."/>
            <person name="Spormann A.M."/>
            <person name="Op den Camp H."/>
            <person name="Overmann J."/>
            <person name="Amann R."/>
            <person name="Jetten M.S.M."/>
            <person name="Mascher T."/>
            <person name="Medema M.H."/>
            <person name="Devos D.P."/>
            <person name="Kaster A.-K."/>
            <person name="Ovreas L."/>
            <person name="Rohde M."/>
            <person name="Galperin M.Y."/>
            <person name="Jogler C."/>
        </authorList>
    </citation>
    <scope>NUCLEOTIDE SEQUENCE [LARGE SCALE GENOMIC DNA]</scope>
    <source>
        <strain evidence="10 11">Poly30</strain>
    </source>
</reference>
<dbReference type="InterPro" id="IPR000838">
    <property type="entry name" value="RNA_pol_sigma70_ECF_CS"/>
</dbReference>
<evidence type="ECO:0000259" key="8">
    <source>
        <dbReference type="Pfam" id="PF04542"/>
    </source>
</evidence>
<evidence type="ECO:0000256" key="1">
    <source>
        <dbReference type="ARBA" id="ARBA00010641"/>
    </source>
</evidence>
<feature type="region of interest" description="Disordered" evidence="7">
    <location>
        <begin position="526"/>
        <end position="549"/>
    </location>
</feature>
<dbReference type="InterPro" id="IPR013324">
    <property type="entry name" value="RNA_pol_sigma_r3/r4-like"/>
</dbReference>
<dbReference type="NCBIfam" id="TIGR02937">
    <property type="entry name" value="sigma70-ECF"/>
    <property type="match status" value="1"/>
</dbReference>
<dbReference type="SUPFAM" id="SSF49464">
    <property type="entry name" value="Carboxypeptidase regulatory domain-like"/>
    <property type="match status" value="1"/>
</dbReference>
<dbReference type="RefSeq" id="WP_145195839.1">
    <property type="nucleotide sequence ID" value="NZ_CP036434.1"/>
</dbReference>
<keyword evidence="2 6" id="KW-0805">Transcription regulation</keyword>
<dbReference type="InterPro" id="IPR013325">
    <property type="entry name" value="RNA_pol_sigma_r2"/>
</dbReference>
<gene>
    <name evidence="10" type="primary">sigW_9</name>
    <name evidence="10" type="ORF">Poly30_15280</name>
</gene>
<dbReference type="AlphaFoldDB" id="A0A518EPL0"/>
<name>A0A518EPL0_9BACT</name>
<keyword evidence="4 6" id="KW-0238">DNA-binding</keyword>
<dbReference type="InterPro" id="IPR036388">
    <property type="entry name" value="WH-like_DNA-bd_sf"/>
</dbReference>
<organism evidence="10 11">
    <name type="scientific">Saltatorellus ferox</name>
    <dbReference type="NCBI Taxonomy" id="2528018"/>
    <lineage>
        <taxon>Bacteria</taxon>
        <taxon>Pseudomonadati</taxon>
        <taxon>Planctomycetota</taxon>
        <taxon>Planctomycetia</taxon>
        <taxon>Planctomycetia incertae sedis</taxon>
        <taxon>Saltatorellus</taxon>
    </lineage>
</organism>
<evidence type="ECO:0000256" key="3">
    <source>
        <dbReference type="ARBA" id="ARBA00023082"/>
    </source>
</evidence>
<evidence type="ECO:0000313" key="11">
    <source>
        <dbReference type="Proteomes" id="UP000320390"/>
    </source>
</evidence>
<dbReference type="PANTHER" id="PTHR43133">
    <property type="entry name" value="RNA POLYMERASE ECF-TYPE SIGMA FACTO"/>
    <property type="match status" value="1"/>
</dbReference>